<dbReference type="Gene3D" id="1.10.101.10">
    <property type="entry name" value="PGBD-like superfamily/PGBD"/>
    <property type="match status" value="1"/>
</dbReference>
<keyword evidence="4" id="KW-1185">Reference proteome</keyword>
<dbReference type="KEGG" id="vg:55010203"/>
<evidence type="ECO:0000256" key="1">
    <source>
        <dbReference type="SAM" id="MobiDB-lite"/>
    </source>
</evidence>
<dbReference type="SUPFAM" id="SSF47090">
    <property type="entry name" value="PGBD-like"/>
    <property type="match status" value="1"/>
</dbReference>
<dbReference type="EMBL" id="MK308637">
    <property type="protein sequence ID" value="AZV01731.1"/>
    <property type="molecule type" value="Genomic_DNA"/>
</dbReference>
<sequence>MPTWAPNTDRVVNTSWGRSRQGAAVTGIWVHHQADGEGHDSIDYMINWNSRGSHPTYAIDDNDQATVVGIIHPDYCPSSTGYSNDQSAITVEIANISGAPDWEVSQRALEELAQIIAHHAKESPRENRAEFNRPGVTQKGFWVGIHKQVMATACPGPFVERNIEWVINRANEIMNGSSPKPKPGKPANTPAAPGKAPAFPLPNGWYFGPRSGPVYSVSGYYSYRNELKMWQAQMQKRGWDFSRYGVDGLYGAETRENAIAFQKEKGLKVDGLIGPETWRAAWEAPIT</sequence>
<reference evidence="3 4" key="1">
    <citation type="submission" date="2018-12" db="EMBL/GenBank/DDBJ databases">
        <authorList>
            <person name="Lauer M.J."/>
            <person name="Adewumi O.M."/>
            <person name="Alachi P."/>
            <person name="Anderson S.J."/>
            <person name="Bakarey A.S."/>
            <person name="Beyer A.R."/>
            <person name="Biederman W.H."/>
            <person name="Bollivar D.W."/>
            <person name="Butela K.A."/>
            <person name="Byrum C.A."/>
            <person name="Caughron J.E."/>
            <person name="Coleman S.T."/>
            <person name="Collins D.P."/>
            <person name="Cresawn S.G."/>
            <person name="Dougan K.E."/>
            <person name="Duffy I."/>
            <person name="Eivazova E.R."/>
            <person name="Engstrom E.M."/>
            <person name="Fallest-Strobl P.C."/>
            <person name="Godde J.S."/>
            <person name="Gogarten J.P."/>
            <person name="Hammer B.W."/>
            <person name="Heller D.M."/>
            <person name="Lee J.S."/>
            <person name="Leonard J.E."/>
            <person name="Long J.A."/>
            <person name="Mastrapaolo M.D."/>
            <person name="Mathur V."/>
            <person name="Mesich B.L."/>
            <person name="Mitchell J.C."/>
            <person name="Moore R."/>
            <person name="Pandey S."/>
            <person name="Pollack M.J."/>
            <person name="Popolizio T.R."/>
            <person name="Porter M.L."/>
            <person name="Reid N.M."/>
            <person name="Salvitti L.R."/>
            <person name="Sayre B.L."/>
            <person name="Schrock T.A."/>
            <person name="Sconiers W.B."/>
            <person name="Sheehy R."/>
            <person name="Shows K.H."/>
            <person name="Sprangers S.A."/>
            <person name="Sprenkle A.B."/>
            <person name="Swerdlow S.J."/>
            <person name="Theoret J.R."/>
            <person name="Thompson K.M."/>
            <person name="Tibbetts T.J."/>
            <person name="Tigges M."/>
            <person name="Van A.R."/>
            <person name="Washington J.M."/>
            <person name="Windsor E.J."/>
            <person name="Wingfield D.L."/>
            <person name="Yoon E.J."/>
            <person name="Garlena R.A."/>
            <person name="Russell D.A."/>
            <person name="Pope W.H."/>
            <person name="Jacobs-Sera D."/>
            <person name="Hatfull G.F."/>
        </authorList>
    </citation>
    <scope>NUCLEOTIDE SEQUENCE [LARGE SCALE GENOMIC DNA]</scope>
</reference>
<evidence type="ECO:0000313" key="3">
    <source>
        <dbReference type="EMBL" id="AZV01731.1"/>
    </source>
</evidence>
<dbReference type="GeneID" id="55010203"/>
<evidence type="ECO:0000259" key="2">
    <source>
        <dbReference type="Pfam" id="PF01471"/>
    </source>
</evidence>
<protein>
    <submittedName>
        <fullName evidence="3">Lysin A</fullName>
    </submittedName>
</protein>
<feature type="domain" description="Peptidoglycan binding-like" evidence="2">
    <location>
        <begin position="225"/>
        <end position="280"/>
    </location>
</feature>
<evidence type="ECO:0000313" key="4">
    <source>
        <dbReference type="Proteomes" id="UP000287712"/>
    </source>
</evidence>
<proteinExistence type="predicted"/>
<dbReference type="GO" id="GO:0008745">
    <property type="term" value="F:N-acetylmuramoyl-L-alanine amidase activity"/>
    <property type="evidence" value="ECO:0007669"/>
    <property type="project" value="InterPro"/>
</dbReference>
<dbReference type="Gene3D" id="3.40.80.10">
    <property type="entry name" value="Peptidoglycan recognition protein-like"/>
    <property type="match status" value="1"/>
</dbReference>
<dbReference type="InterPro" id="IPR036365">
    <property type="entry name" value="PGBD-like_sf"/>
</dbReference>
<name>A0A3T0INY9_9CAUD</name>
<dbReference type="InterPro" id="IPR036366">
    <property type="entry name" value="PGBDSf"/>
</dbReference>
<accession>A0A3T0INY9</accession>
<organism evidence="3 4">
    <name type="scientific">Microbacterium phage Schubert</name>
    <dbReference type="NCBI Taxonomy" id="2500787"/>
    <lineage>
        <taxon>Viruses</taxon>
        <taxon>Duplodnaviria</taxon>
        <taxon>Heunggongvirae</taxon>
        <taxon>Uroviricota</taxon>
        <taxon>Caudoviricetes</taxon>
        <taxon>Schubertvirus</taxon>
        <taxon>Schubertvirus schubert</taxon>
    </lineage>
</organism>
<dbReference type="InterPro" id="IPR036505">
    <property type="entry name" value="Amidase/PGRP_sf"/>
</dbReference>
<dbReference type="SUPFAM" id="SSF55846">
    <property type="entry name" value="N-acetylmuramoyl-L-alanine amidase-like"/>
    <property type="match status" value="1"/>
</dbReference>
<feature type="region of interest" description="Disordered" evidence="1">
    <location>
        <begin position="174"/>
        <end position="195"/>
    </location>
</feature>
<dbReference type="Pfam" id="PF01471">
    <property type="entry name" value="PG_binding_1"/>
    <property type="match status" value="1"/>
</dbReference>
<dbReference type="InterPro" id="IPR002477">
    <property type="entry name" value="Peptidoglycan-bd-like"/>
</dbReference>
<dbReference type="Proteomes" id="UP000287712">
    <property type="component" value="Segment"/>
</dbReference>
<dbReference type="RefSeq" id="YP_009818856.1">
    <property type="nucleotide sequence ID" value="NC_048144.1"/>
</dbReference>
<gene>
    <name evidence="3" type="primary">24</name>
    <name evidence="3" type="ORF">SEA_SCHUBERT_24</name>
</gene>
<dbReference type="GO" id="GO:0009253">
    <property type="term" value="P:peptidoglycan catabolic process"/>
    <property type="evidence" value="ECO:0007669"/>
    <property type="project" value="InterPro"/>
</dbReference>